<keyword evidence="1" id="KW-0472">Membrane</keyword>
<dbReference type="InterPro" id="IPR004995">
    <property type="entry name" value="Spore_Ger"/>
</dbReference>
<protein>
    <submittedName>
        <fullName evidence="3">Spore germination protein</fullName>
    </submittedName>
</protein>
<evidence type="ECO:0000313" key="4">
    <source>
        <dbReference type="Proteomes" id="UP000595512"/>
    </source>
</evidence>
<feature type="region of interest" description="Disordered" evidence="2">
    <location>
        <begin position="92"/>
        <end position="120"/>
    </location>
</feature>
<dbReference type="AlphaFoldDB" id="A0AB37HID3"/>
<dbReference type="RefSeq" id="WP_202299946.1">
    <property type="nucleotide sequence ID" value="NZ_CP066701.1"/>
</dbReference>
<name>A0AB37HID3_9BACI</name>
<feature type="compositionally biased region" description="Polar residues" evidence="2">
    <location>
        <begin position="92"/>
        <end position="101"/>
    </location>
</feature>
<reference evidence="3 4" key="1">
    <citation type="submission" date="2020-12" db="EMBL/GenBank/DDBJ databases">
        <title>Taxonomic evaluation of the Bacillus sporothermodurans group of bacteria based on whole genome sequences.</title>
        <authorList>
            <person name="Fiedler G."/>
            <person name="Herbstmann A.-D."/>
            <person name="Doll E."/>
            <person name="Wenning M."/>
            <person name="Brinks E."/>
            <person name="Kabisch J."/>
            <person name="Breitenwieser F."/>
            <person name="Lappann M."/>
            <person name="Boehnlein C."/>
            <person name="Franz C."/>
        </authorList>
    </citation>
    <scope>NUCLEOTIDE SEQUENCE [LARGE SCALE GENOMIC DNA]</scope>
    <source>
        <strain evidence="3 4">DSM 10599</strain>
    </source>
</reference>
<evidence type="ECO:0000313" key="3">
    <source>
        <dbReference type="EMBL" id="QQX27357.1"/>
    </source>
</evidence>
<dbReference type="Pfam" id="PF03323">
    <property type="entry name" value="GerA"/>
    <property type="match status" value="1"/>
</dbReference>
<evidence type="ECO:0000256" key="2">
    <source>
        <dbReference type="SAM" id="MobiDB-lite"/>
    </source>
</evidence>
<gene>
    <name evidence="3" type="ORF">JGZ69_04085</name>
</gene>
<organism evidence="3 4">
    <name type="scientific">Heyndrickxia sporothermodurans</name>
    <dbReference type="NCBI Taxonomy" id="46224"/>
    <lineage>
        <taxon>Bacteria</taxon>
        <taxon>Bacillati</taxon>
        <taxon>Bacillota</taxon>
        <taxon>Bacilli</taxon>
        <taxon>Bacillales</taxon>
        <taxon>Bacillaceae</taxon>
        <taxon>Heyndrickxia</taxon>
    </lineage>
</organism>
<dbReference type="KEGG" id="hspo:JGZ69_04085"/>
<accession>A0AB37HID3</accession>
<dbReference type="EMBL" id="CP066701">
    <property type="protein sequence ID" value="QQX27357.1"/>
    <property type="molecule type" value="Genomic_DNA"/>
</dbReference>
<sequence length="120" mass="14099">MYWNSFTYYENKVRVRVEKYFFDTLPTGQTVDVSTFIEGGLVMLIHLCSLRSFGVPYMSPLAPFIKNNVDDTITRMPIWAFKERPRLISQKNIIRSGKNQKPQPPKQHSDKSKSQIEYTY</sequence>
<dbReference type="GO" id="GO:0009847">
    <property type="term" value="P:spore germination"/>
    <property type="evidence" value="ECO:0007669"/>
    <property type="project" value="InterPro"/>
</dbReference>
<evidence type="ECO:0000256" key="1">
    <source>
        <dbReference type="ARBA" id="ARBA00023136"/>
    </source>
</evidence>
<dbReference type="Proteomes" id="UP000595512">
    <property type="component" value="Chromosome"/>
</dbReference>
<proteinExistence type="predicted"/>
<dbReference type="GO" id="GO:0016020">
    <property type="term" value="C:membrane"/>
    <property type="evidence" value="ECO:0007669"/>
    <property type="project" value="InterPro"/>
</dbReference>